<organism evidence="1">
    <name type="scientific">Campylobacter fetus</name>
    <dbReference type="NCBI Taxonomy" id="196"/>
    <lineage>
        <taxon>Bacteria</taxon>
        <taxon>Pseudomonadati</taxon>
        <taxon>Campylobacterota</taxon>
        <taxon>Epsilonproteobacteria</taxon>
        <taxon>Campylobacterales</taxon>
        <taxon>Campylobacteraceae</taxon>
        <taxon>Campylobacter</taxon>
    </lineage>
</organism>
<dbReference type="EMBL" id="AANITE010000012">
    <property type="protein sequence ID" value="EDO9682717.1"/>
    <property type="molecule type" value="Genomic_DNA"/>
</dbReference>
<reference evidence="1" key="1">
    <citation type="submission" date="2019-12" db="EMBL/GenBank/DDBJ databases">
        <authorList>
            <consortium name="PulseNet: The National Subtyping Network for Foodborne Disease Surveillance"/>
            <person name="Tarr C.L."/>
            <person name="Trees E."/>
            <person name="Katz L.S."/>
            <person name="Carleton-Romer H.A."/>
            <person name="Stroika S."/>
            <person name="Kucerova Z."/>
            <person name="Roache K.F."/>
            <person name="Sabol A.L."/>
            <person name="Besser J."/>
            <person name="Gerner-Smidt P."/>
        </authorList>
    </citation>
    <scope>NUCLEOTIDE SEQUENCE</scope>
    <source>
        <strain evidence="1">PNUSAC014016</strain>
    </source>
</reference>
<dbReference type="AlphaFoldDB" id="A0A6F9JCY2"/>
<proteinExistence type="predicted"/>
<name>A0A6F9JCY2_CAMFE</name>
<evidence type="ECO:0000313" key="1">
    <source>
        <dbReference type="EMBL" id="EDO9682717.1"/>
    </source>
</evidence>
<accession>A0A6F9JCY2</accession>
<protein>
    <submittedName>
        <fullName evidence="1">Uncharacterized protein</fullName>
    </submittedName>
</protein>
<sequence>MRIKMRFSRSKRKDKKIIKNYETKYDEITTICFAIIEKFFNKEYKNLSVSEQTEFRKSIFNELEKKSIKRLKCLSTLLK</sequence>
<gene>
    <name evidence="1" type="ORF">GPS25_08505</name>
</gene>
<comment type="caution">
    <text evidence="1">The sequence shown here is derived from an EMBL/GenBank/DDBJ whole genome shotgun (WGS) entry which is preliminary data.</text>
</comment>